<name>A0AAV1STB7_9ROSI</name>
<dbReference type="Proteomes" id="UP001314170">
    <property type="component" value="Unassembled WGS sequence"/>
</dbReference>
<protein>
    <submittedName>
        <fullName evidence="1">Uncharacterized protein</fullName>
    </submittedName>
</protein>
<comment type="caution">
    <text evidence="1">The sequence shown here is derived from an EMBL/GenBank/DDBJ whole genome shotgun (WGS) entry which is preliminary data.</text>
</comment>
<gene>
    <name evidence="1" type="ORF">DCAF_LOCUS26245</name>
</gene>
<keyword evidence="2" id="KW-1185">Reference proteome</keyword>
<proteinExistence type="predicted"/>
<sequence length="79" mass="8766">MAKLTKTDPHIDGFKAQQLSVSFVGTTALRHASSAHRRLYLLLVNKAEGRDGSKAIVEQRTVARRIGELCFDPSTTELR</sequence>
<accession>A0AAV1STB7</accession>
<dbReference type="EMBL" id="CAWUPB010001197">
    <property type="protein sequence ID" value="CAK7355981.1"/>
    <property type="molecule type" value="Genomic_DNA"/>
</dbReference>
<organism evidence="1 2">
    <name type="scientific">Dovyalis caffra</name>
    <dbReference type="NCBI Taxonomy" id="77055"/>
    <lineage>
        <taxon>Eukaryota</taxon>
        <taxon>Viridiplantae</taxon>
        <taxon>Streptophyta</taxon>
        <taxon>Embryophyta</taxon>
        <taxon>Tracheophyta</taxon>
        <taxon>Spermatophyta</taxon>
        <taxon>Magnoliopsida</taxon>
        <taxon>eudicotyledons</taxon>
        <taxon>Gunneridae</taxon>
        <taxon>Pentapetalae</taxon>
        <taxon>rosids</taxon>
        <taxon>fabids</taxon>
        <taxon>Malpighiales</taxon>
        <taxon>Salicaceae</taxon>
        <taxon>Flacourtieae</taxon>
        <taxon>Dovyalis</taxon>
    </lineage>
</organism>
<dbReference type="AlphaFoldDB" id="A0AAV1STB7"/>
<reference evidence="1 2" key="1">
    <citation type="submission" date="2024-01" db="EMBL/GenBank/DDBJ databases">
        <authorList>
            <person name="Waweru B."/>
        </authorList>
    </citation>
    <scope>NUCLEOTIDE SEQUENCE [LARGE SCALE GENOMIC DNA]</scope>
</reference>
<evidence type="ECO:0000313" key="1">
    <source>
        <dbReference type="EMBL" id="CAK7355981.1"/>
    </source>
</evidence>
<evidence type="ECO:0000313" key="2">
    <source>
        <dbReference type="Proteomes" id="UP001314170"/>
    </source>
</evidence>